<accession>A0ABN0DXU8</accession>
<name>A0ABN0DXU8_AERSS</name>
<reference evidence="1 2" key="1">
    <citation type="journal article" date="2012" name="Front. Microbiol.">
        <title>Draft Genome Sequence of the Virulent Strain 01-B526 of the Fish Pathogen Aeromonas salmonicida.</title>
        <authorList>
            <person name="Charette S.J."/>
            <person name="Brochu F."/>
            <person name="Boyle B."/>
            <person name="Filion G."/>
            <person name="Tanaka K.H."/>
            <person name="Derome N."/>
        </authorList>
    </citation>
    <scope>NUCLEOTIDE SEQUENCE [LARGE SCALE GENOMIC DNA]</scope>
    <source>
        <strain evidence="1 2">01-B526</strain>
    </source>
</reference>
<dbReference type="Proteomes" id="UP000006428">
    <property type="component" value="Unassembled WGS sequence"/>
</dbReference>
<evidence type="ECO:0000313" key="1">
    <source>
        <dbReference type="EMBL" id="EHI51810.1"/>
    </source>
</evidence>
<gene>
    <name evidence="1" type="ORF">IYQ_14108</name>
</gene>
<evidence type="ECO:0000313" key="2">
    <source>
        <dbReference type="Proteomes" id="UP000006428"/>
    </source>
</evidence>
<sequence>MTAQGEARNGLLKKQTAFVIERSQNRCRLFMHAGG</sequence>
<comment type="caution">
    <text evidence="1">The sequence shown here is derived from an EMBL/GenBank/DDBJ whole genome shotgun (WGS) entry which is preliminary data.</text>
</comment>
<dbReference type="EMBL" id="AGVO01000052">
    <property type="protein sequence ID" value="EHI51810.1"/>
    <property type="molecule type" value="Genomic_DNA"/>
</dbReference>
<organism evidence="1 2">
    <name type="scientific">Aeromonas salmonicida subsp. salmonicida 01-B526</name>
    <dbReference type="NCBI Taxonomy" id="1076135"/>
    <lineage>
        <taxon>Bacteria</taxon>
        <taxon>Pseudomonadati</taxon>
        <taxon>Pseudomonadota</taxon>
        <taxon>Gammaproteobacteria</taxon>
        <taxon>Aeromonadales</taxon>
        <taxon>Aeromonadaceae</taxon>
        <taxon>Aeromonas</taxon>
    </lineage>
</organism>
<protein>
    <submittedName>
        <fullName evidence="1">Uncharacterized protein</fullName>
    </submittedName>
</protein>
<keyword evidence="2" id="KW-1185">Reference proteome</keyword>
<proteinExistence type="predicted"/>